<evidence type="ECO:0000259" key="3">
    <source>
        <dbReference type="Pfam" id="PF13505"/>
    </source>
</evidence>
<gene>
    <name evidence="4" type="ORF">ACFOEN_02970</name>
</gene>
<dbReference type="Proteomes" id="UP001595556">
    <property type="component" value="Unassembled WGS sequence"/>
</dbReference>
<dbReference type="InterPro" id="IPR027385">
    <property type="entry name" value="Beta-barrel_OMP"/>
</dbReference>
<protein>
    <submittedName>
        <fullName evidence="4">Outer membrane beta-barrel protein</fullName>
    </submittedName>
</protein>
<evidence type="ECO:0000256" key="1">
    <source>
        <dbReference type="ARBA" id="ARBA00022729"/>
    </source>
</evidence>
<evidence type="ECO:0000256" key="2">
    <source>
        <dbReference type="SAM" id="SignalP"/>
    </source>
</evidence>
<keyword evidence="1 2" id="KW-0732">Signal</keyword>
<proteinExistence type="predicted"/>
<dbReference type="EMBL" id="JBHRTI010000003">
    <property type="protein sequence ID" value="MFC3146600.1"/>
    <property type="molecule type" value="Genomic_DNA"/>
</dbReference>
<dbReference type="Pfam" id="PF13505">
    <property type="entry name" value="OMP_b-brl"/>
    <property type="match status" value="1"/>
</dbReference>
<evidence type="ECO:0000313" key="4">
    <source>
        <dbReference type="EMBL" id="MFC3146600.1"/>
    </source>
</evidence>
<accession>A0ABV7H2Y0</accession>
<reference evidence="5" key="1">
    <citation type="journal article" date="2019" name="Int. J. Syst. Evol. Microbiol.">
        <title>The Global Catalogue of Microorganisms (GCM) 10K type strain sequencing project: providing services to taxonomists for standard genome sequencing and annotation.</title>
        <authorList>
            <consortium name="The Broad Institute Genomics Platform"/>
            <consortium name="The Broad Institute Genome Sequencing Center for Infectious Disease"/>
            <person name="Wu L."/>
            <person name="Ma J."/>
        </authorList>
    </citation>
    <scope>NUCLEOTIDE SEQUENCE [LARGE SCALE GENOMIC DNA]</scope>
    <source>
        <strain evidence="5">KCTC 52168</strain>
    </source>
</reference>
<feature type="signal peptide" evidence="2">
    <location>
        <begin position="1"/>
        <end position="24"/>
    </location>
</feature>
<name>A0ABV7H2Y0_9BURK</name>
<evidence type="ECO:0000313" key="5">
    <source>
        <dbReference type="Proteomes" id="UP001595556"/>
    </source>
</evidence>
<organism evidence="4 5">
    <name type="scientific">Piscinibacterium candidicorallinum</name>
    <dbReference type="NCBI Taxonomy" id="1793872"/>
    <lineage>
        <taxon>Bacteria</taxon>
        <taxon>Pseudomonadati</taxon>
        <taxon>Pseudomonadota</taxon>
        <taxon>Betaproteobacteria</taxon>
        <taxon>Burkholderiales</taxon>
        <taxon>Piscinibacterium</taxon>
    </lineage>
</organism>
<keyword evidence="5" id="KW-1185">Reference proteome</keyword>
<feature type="domain" description="Outer membrane protein beta-barrel" evidence="3">
    <location>
        <begin position="13"/>
        <end position="187"/>
    </location>
</feature>
<comment type="caution">
    <text evidence="4">The sequence shown here is derived from an EMBL/GenBank/DDBJ whole genome shotgun (WGS) entry which is preliminary data.</text>
</comment>
<sequence length="198" mass="20909">MNHVLRTLSAASLLSMLVTGTAHAQADDRPVRGILGAGLTFGGEKLATAQFTNGGSQSIRTGGLVQFYGGAEFRLGTLVTVQATAGYHVDDTSASNGSIRFSRWPLELLGHVAVNEQVRLGGGIRYINGAKLNASGAGSSIAPNVDFDATTGVVIEGEYRFSPSFGLKLRYVTEDYTVKGTPSKFKGNHVGLMGNFYF</sequence>
<feature type="chain" id="PRO_5047499497" evidence="2">
    <location>
        <begin position="25"/>
        <end position="198"/>
    </location>
</feature>
<dbReference type="RefSeq" id="WP_377300943.1">
    <property type="nucleotide sequence ID" value="NZ_CP180191.1"/>
</dbReference>